<gene>
    <name evidence="2" type="ORF">PCOR1329_LOCUS32354</name>
</gene>
<keyword evidence="3" id="KW-1185">Reference proteome</keyword>
<feature type="signal peptide" evidence="1">
    <location>
        <begin position="1"/>
        <end position="20"/>
    </location>
</feature>
<dbReference type="Proteomes" id="UP001189429">
    <property type="component" value="Unassembled WGS sequence"/>
</dbReference>
<protein>
    <submittedName>
        <fullName evidence="2">Uncharacterized protein</fullName>
    </submittedName>
</protein>
<accession>A0ABN9ST10</accession>
<feature type="chain" id="PRO_5045080254" evidence="1">
    <location>
        <begin position="21"/>
        <end position="275"/>
    </location>
</feature>
<evidence type="ECO:0000313" key="3">
    <source>
        <dbReference type="Proteomes" id="UP001189429"/>
    </source>
</evidence>
<sequence length="275" mass="30133">MNVALLVVLLRNVSIPADMAKDFEDKTLYESKTKESEMKQECDQLRLDNAEALHKLREECDNILMAAEEQQLTSLAQTSKETAELSVNTEKELQLLATQRHAEVEDVRTTSALEMAKIKAQITDLRRRTAAEIETDTGKLDAEARAYEMTRQATGKMEASAKTSEGKLVLAQAEGNAIEAFAPRRAQEQEMRRLDVLERMAENPAISVVTSLENSMGLAPNNSLVTQVAQQGMEAVRMKLAEVTSASAKKVGMGETVAGGVVRPLVKAAEQQCAP</sequence>
<evidence type="ECO:0000313" key="2">
    <source>
        <dbReference type="EMBL" id="CAK0835431.1"/>
    </source>
</evidence>
<dbReference type="EMBL" id="CAUYUJ010013080">
    <property type="protein sequence ID" value="CAK0835431.1"/>
    <property type="molecule type" value="Genomic_DNA"/>
</dbReference>
<evidence type="ECO:0000256" key="1">
    <source>
        <dbReference type="SAM" id="SignalP"/>
    </source>
</evidence>
<organism evidence="2 3">
    <name type="scientific">Prorocentrum cordatum</name>
    <dbReference type="NCBI Taxonomy" id="2364126"/>
    <lineage>
        <taxon>Eukaryota</taxon>
        <taxon>Sar</taxon>
        <taxon>Alveolata</taxon>
        <taxon>Dinophyceae</taxon>
        <taxon>Prorocentrales</taxon>
        <taxon>Prorocentraceae</taxon>
        <taxon>Prorocentrum</taxon>
    </lineage>
</organism>
<reference evidence="2" key="1">
    <citation type="submission" date="2023-10" db="EMBL/GenBank/DDBJ databases">
        <authorList>
            <person name="Chen Y."/>
            <person name="Shah S."/>
            <person name="Dougan E. K."/>
            <person name="Thang M."/>
            <person name="Chan C."/>
        </authorList>
    </citation>
    <scope>NUCLEOTIDE SEQUENCE [LARGE SCALE GENOMIC DNA]</scope>
</reference>
<comment type="caution">
    <text evidence="2">The sequence shown here is derived from an EMBL/GenBank/DDBJ whole genome shotgun (WGS) entry which is preliminary data.</text>
</comment>
<keyword evidence="1" id="KW-0732">Signal</keyword>
<name>A0ABN9ST10_9DINO</name>
<proteinExistence type="predicted"/>
<feature type="non-terminal residue" evidence="2">
    <location>
        <position position="275"/>
    </location>
</feature>